<protein>
    <submittedName>
        <fullName evidence="3">Toxin RelG</fullName>
        <ecNumber evidence="3">3.1.-.-</ecNumber>
    </submittedName>
</protein>
<dbReference type="EMBL" id="MWBQ01000014">
    <property type="protein sequence ID" value="OQA61626.1"/>
    <property type="molecule type" value="Genomic_DNA"/>
</dbReference>
<accession>A0A1V5T4C4</accession>
<dbReference type="InterPro" id="IPR035093">
    <property type="entry name" value="RelE/ParE_toxin_dom_sf"/>
</dbReference>
<keyword evidence="2" id="KW-1277">Toxin-antitoxin system</keyword>
<evidence type="ECO:0000256" key="1">
    <source>
        <dbReference type="ARBA" id="ARBA00006226"/>
    </source>
</evidence>
<comment type="caution">
    <text evidence="3">The sequence shown here is derived from an EMBL/GenBank/DDBJ whole genome shotgun (WGS) entry which is preliminary data.</text>
</comment>
<evidence type="ECO:0000313" key="3">
    <source>
        <dbReference type="EMBL" id="OQA61626.1"/>
    </source>
</evidence>
<dbReference type="PANTHER" id="PTHR35601">
    <property type="entry name" value="TOXIN RELE"/>
    <property type="match status" value="1"/>
</dbReference>
<dbReference type="Gene3D" id="3.30.2310.20">
    <property type="entry name" value="RelE-like"/>
    <property type="match status" value="1"/>
</dbReference>
<dbReference type="Pfam" id="PF05016">
    <property type="entry name" value="ParE_toxin"/>
    <property type="match status" value="1"/>
</dbReference>
<dbReference type="GO" id="GO:0016787">
    <property type="term" value="F:hydrolase activity"/>
    <property type="evidence" value="ECO:0007669"/>
    <property type="project" value="UniProtKB-KW"/>
</dbReference>
<dbReference type="AlphaFoldDB" id="A0A1V5T4C4"/>
<organism evidence="3">
    <name type="scientific">Candidatus Atribacter allofermentans</name>
    <dbReference type="NCBI Taxonomy" id="1852833"/>
    <lineage>
        <taxon>Bacteria</taxon>
        <taxon>Pseudomonadati</taxon>
        <taxon>Atribacterota</taxon>
        <taxon>Atribacteria</taxon>
        <taxon>Atribacterales</taxon>
        <taxon>Atribacteraceae</taxon>
        <taxon>Atribacter</taxon>
    </lineage>
</organism>
<reference evidence="3" key="1">
    <citation type="submission" date="2017-02" db="EMBL/GenBank/DDBJ databases">
        <title>Delving into the versatile metabolic prowess of the omnipresent phylum Bacteroidetes.</title>
        <authorList>
            <person name="Nobu M.K."/>
            <person name="Mei R."/>
            <person name="Narihiro T."/>
            <person name="Kuroda K."/>
            <person name="Liu W.-T."/>
        </authorList>
    </citation>
    <scope>NUCLEOTIDE SEQUENCE</scope>
    <source>
        <strain evidence="3">ADurb.Bin276</strain>
    </source>
</reference>
<dbReference type="PANTHER" id="PTHR35601:SF1">
    <property type="entry name" value="TOXIN RELE"/>
    <property type="match status" value="1"/>
</dbReference>
<dbReference type="EC" id="3.1.-.-" evidence="3"/>
<evidence type="ECO:0000256" key="2">
    <source>
        <dbReference type="ARBA" id="ARBA00022649"/>
    </source>
</evidence>
<sequence length="87" mass="10507">MWKIEWDDAARKELRHLGHTEQKKILNFLRDRISTLEDPRNSGKPLTGNKMGLWRYRLGDYRIVCKIYDQELLVLVLKVGHRKKVYR</sequence>
<comment type="similarity">
    <text evidence="1">Belongs to the RelE toxin family.</text>
</comment>
<dbReference type="Proteomes" id="UP000485569">
    <property type="component" value="Unassembled WGS sequence"/>
</dbReference>
<gene>
    <name evidence="3" type="primary">relG_1</name>
    <name evidence="3" type="ORF">BWY41_00053</name>
</gene>
<dbReference type="InterPro" id="IPR007712">
    <property type="entry name" value="RelE/ParE_toxin"/>
</dbReference>
<keyword evidence="3" id="KW-0378">Hydrolase</keyword>
<dbReference type="SUPFAM" id="SSF143011">
    <property type="entry name" value="RelE-like"/>
    <property type="match status" value="1"/>
</dbReference>
<proteinExistence type="inferred from homology"/>
<name>A0A1V5T4C4_9BACT</name>
<dbReference type="NCBIfam" id="TIGR02385">
    <property type="entry name" value="RelE_StbE"/>
    <property type="match status" value="1"/>
</dbReference>